<feature type="region of interest" description="Disordered" evidence="2">
    <location>
        <begin position="63"/>
        <end position="185"/>
    </location>
</feature>
<dbReference type="CDD" id="cd00035">
    <property type="entry name" value="ChtBD1"/>
    <property type="match status" value="1"/>
</dbReference>
<keyword evidence="5" id="KW-1185">Reference proteome</keyword>
<feature type="compositionally biased region" description="Polar residues" evidence="2">
    <location>
        <begin position="167"/>
        <end position="180"/>
    </location>
</feature>
<keyword evidence="1" id="KW-0147">Chitin-binding</keyword>
<gene>
    <name evidence="4" type="ORF">K7432_008422</name>
</gene>
<keyword evidence="3" id="KW-0732">Signal</keyword>
<feature type="compositionally biased region" description="Low complexity" evidence="2">
    <location>
        <begin position="70"/>
        <end position="102"/>
    </location>
</feature>
<evidence type="ECO:0000256" key="1">
    <source>
        <dbReference type="ARBA" id="ARBA00022669"/>
    </source>
</evidence>
<evidence type="ECO:0000256" key="2">
    <source>
        <dbReference type="SAM" id="MobiDB-lite"/>
    </source>
</evidence>
<name>A0ABR2WRZ2_9FUNG</name>
<proteinExistence type="predicted"/>
<reference evidence="4 5" key="1">
    <citation type="submission" date="2023-04" db="EMBL/GenBank/DDBJ databases">
        <title>Genome of Basidiobolus ranarum AG-B5.</title>
        <authorList>
            <person name="Stajich J.E."/>
            <person name="Carter-House D."/>
            <person name="Gryganskyi A."/>
        </authorList>
    </citation>
    <scope>NUCLEOTIDE SEQUENCE [LARGE SCALE GENOMIC DNA]</scope>
    <source>
        <strain evidence="4 5">AG-B5</strain>
    </source>
</reference>
<feature type="compositionally biased region" description="Polar residues" evidence="2">
    <location>
        <begin position="103"/>
        <end position="159"/>
    </location>
</feature>
<dbReference type="Proteomes" id="UP001479436">
    <property type="component" value="Unassembled WGS sequence"/>
</dbReference>
<organism evidence="4 5">
    <name type="scientific">Basidiobolus ranarum</name>
    <dbReference type="NCBI Taxonomy" id="34480"/>
    <lineage>
        <taxon>Eukaryota</taxon>
        <taxon>Fungi</taxon>
        <taxon>Fungi incertae sedis</taxon>
        <taxon>Zoopagomycota</taxon>
        <taxon>Entomophthoromycotina</taxon>
        <taxon>Basidiobolomycetes</taxon>
        <taxon>Basidiobolales</taxon>
        <taxon>Basidiobolaceae</taxon>
        <taxon>Basidiobolus</taxon>
    </lineage>
</organism>
<evidence type="ECO:0000256" key="3">
    <source>
        <dbReference type="SAM" id="SignalP"/>
    </source>
</evidence>
<comment type="caution">
    <text evidence="4">The sequence shown here is derived from an EMBL/GenBank/DDBJ whole genome shotgun (WGS) entry which is preliminary data.</text>
</comment>
<dbReference type="EMBL" id="JASJQH010000466">
    <property type="protein sequence ID" value="KAK9764244.1"/>
    <property type="molecule type" value="Genomic_DNA"/>
</dbReference>
<dbReference type="PROSITE" id="PS00026">
    <property type="entry name" value="CHIT_BIND_I_1"/>
    <property type="match status" value="1"/>
</dbReference>
<dbReference type="Gene3D" id="3.30.60.10">
    <property type="entry name" value="Endochitinase-like"/>
    <property type="match status" value="1"/>
</dbReference>
<protein>
    <recommendedName>
        <fullName evidence="6">Chitin-binding type-1 domain-containing protein</fullName>
    </recommendedName>
</protein>
<evidence type="ECO:0008006" key="6">
    <source>
        <dbReference type="Google" id="ProtNLM"/>
    </source>
</evidence>
<feature type="signal peptide" evidence="3">
    <location>
        <begin position="1"/>
        <end position="20"/>
    </location>
</feature>
<dbReference type="InterPro" id="IPR018371">
    <property type="entry name" value="Chitin-binding_1_CS"/>
</dbReference>
<accession>A0ABR2WRZ2</accession>
<evidence type="ECO:0000313" key="4">
    <source>
        <dbReference type="EMBL" id="KAK9764244.1"/>
    </source>
</evidence>
<sequence>MRFNTLALLAIASILGMVNGDSGEHGRCEKGADCSAGDCCSPWGFCGSGPDYCFGNGGNSSQAGLTPGESAPGGAPTADATSTSADPSETGADTTTTLDAADSQQTESQSVDQSVTDSADESSATPESTVQSSAQPTDDSQSSELNDSPTPSEQQSGGSSPVGGTEPTIQPSISDSNPVSSPVEATPTAANVVGSSSNEAGVIAYSTSLLLGLSILTANLFAN</sequence>
<feature type="chain" id="PRO_5046814689" description="Chitin-binding type-1 domain-containing protein" evidence="3">
    <location>
        <begin position="21"/>
        <end position="223"/>
    </location>
</feature>
<dbReference type="SUPFAM" id="SSF57016">
    <property type="entry name" value="Plant lectins/antimicrobial peptides"/>
    <property type="match status" value="1"/>
</dbReference>
<evidence type="ECO:0000313" key="5">
    <source>
        <dbReference type="Proteomes" id="UP001479436"/>
    </source>
</evidence>
<dbReference type="InterPro" id="IPR036861">
    <property type="entry name" value="Endochitinase-like_sf"/>
</dbReference>